<proteinExistence type="predicted"/>
<dbReference type="Gene3D" id="1.20.1160.11">
    <property type="entry name" value="Paired amphipathic helix"/>
    <property type="match status" value="3"/>
</dbReference>
<dbReference type="GO" id="GO:0000122">
    <property type="term" value="P:negative regulation of transcription by RNA polymerase II"/>
    <property type="evidence" value="ECO:0007669"/>
    <property type="project" value="TreeGrafter"/>
</dbReference>
<evidence type="ECO:0000256" key="1">
    <source>
        <dbReference type="ARBA" id="ARBA00004123"/>
    </source>
</evidence>
<keyword evidence="11" id="KW-1185">Reference proteome</keyword>
<name>S3CXR1_GLAL2</name>
<dbReference type="OrthoDB" id="10265969at2759"/>
<feature type="compositionally biased region" description="Basic and acidic residues" evidence="8">
    <location>
        <begin position="1211"/>
        <end position="1224"/>
    </location>
</feature>
<evidence type="ECO:0000256" key="3">
    <source>
        <dbReference type="ARBA" id="ARBA00022737"/>
    </source>
</evidence>
<feature type="region of interest" description="Disordered" evidence="8">
    <location>
        <begin position="1182"/>
        <end position="1289"/>
    </location>
</feature>
<dbReference type="FunFam" id="1.20.1160.11:FF:000003">
    <property type="entry name" value="Paired amphipathic helix SIN3-like protein"/>
    <property type="match status" value="1"/>
</dbReference>
<comment type="subcellular location">
    <subcellularLocation>
        <location evidence="1 7">Nucleus</location>
    </subcellularLocation>
</comment>
<feature type="compositionally biased region" description="Pro residues" evidence="8">
    <location>
        <begin position="152"/>
        <end position="162"/>
    </location>
</feature>
<dbReference type="RefSeq" id="XP_008088714.1">
    <property type="nucleotide sequence ID" value="XM_008090523.1"/>
</dbReference>
<dbReference type="InterPro" id="IPR031693">
    <property type="entry name" value="Sin3_C"/>
</dbReference>
<organism evidence="10 11">
    <name type="scientific">Glarea lozoyensis (strain ATCC 20868 / MF5171)</name>
    <dbReference type="NCBI Taxonomy" id="1116229"/>
    <lineage>
        <taxon>Eukaryota</taxon>
        <taxon>Fungi</taxon>
        <taxon>Dikarya</taxon>
        <taxon>Ascomycota</taxon>
        <taxon>Pezizomycotina</taxon>
        <taxon>Leotiomycetes</taxon>
        <taxon>Helotiales</taxon>
        <taxon>Helotiaceae</taxon>
        <taxon>Glarea</taxon>
    </lineage>
</organism>
<dbReference type="eggNOG" id="KOG4204">
    <property type="taxonomic scope" value="Eukaryota"/>
</dbReference>
<sequence length="1664" mass="186822">MNNIGPGFDRDRAERERENDDRRRAQESLQQQQDLLAQREREHNERQDRQERERQHRDHFQPVPPHQNDTASIPLHQPVASRLPGAIHSPGGLLANHGGAPPPGPLGAPSGPGNAFGGPLHSDANRPPQHNTSNAAPIPPFGPGLLQLNTGPNPPAGPPQGGPPGFGGPLLLHSQQQAAQQAQQQQQDAARMQGLSFGAQIPQGHQMPGAPALGQGGQQPILNDALSYLDQVKVQFADQPDVYNRFLDIMKDFKSQAIDTPGVINRVSELFAGHPNLIQGFNTFLPPGYRIECGAGNDPNTIRVTTPMGTTVQSITGAGRALPEAVMGPGSSNNGYYGAQRHGNWQQQQPQHSIESPEAVFSPQNQNVTPAYGHAQNQNNVYENQQAAAAVHHQQQRGVSQLTNAVATLGQPPRNAQTPTPGAQIMNGAGIREMEKQRGGPVEFNHAISYVNKIKNRFQDRPEIYKQFLEILQTYQRESKPIQDVYAQVTHLFNTAPDLLEDFKQFLPESAAHAKAAAAKMAAEQEAAAALSANQTPQTSYARGEAKLPPVGNFAVPASSTKENKKRNRNNQQAPTPQITMAENSRTGGLGGPGNKRAKLTHNKQNAPDAPAVSPTLTPVLPEPLPPTSTSAASSEELAFFDRVKKYIGNKSTMNEFLKLCNLFSQDLIDRNVLVHKVSAFIGGNPDLMSWFRSFVGYEGQDEVIDNRPKPPTGRVSLSNCRGLGPSYRLLPRRVRTLFLTILILVRSLFAGWETMVWQSCYCCHLVLSNLQLHFNATISNCHISLNSNNWSIFEDREYRHIHRTLILLVFFTMYSQKIPNPGFAAECLLHGNCLGLVDDSNTNYLYIPHGQCIVRNYQAAMALVESISLSVKRNKTEEEELLQSKRAKAVAIAAKLKPLVARVNKFQERLKPCSGRDEMCNAVLNDDWASHPTWASEDSGFVAHRKNVFEEALHRIEEERHDYDFNIEANAKVIQLLEPIGQTLLSLSAEERRVFRMPIGLGGQSQAIYKRVLKKIYGERGPEVASDLFKDPCAVLPIVLARLKQKDEEWRFTQREWEKVWHAQTESMYLKSLDHMGIQAKQSDKKHFAAKHLVDAIKTKHEEQRRQRSLKGRVPKYQFSYEFTDQQVITDVVRFMVLYASNSTHHNSHERKRISDFFEKFVGIFFDVPPEVIADSIAHIDRGTPDDEDDDATPTELPNGGRGRRQVNGKKNDLRRGVLDKGRNGVRGRAQKEGSATGSKESTPDVESVGEEESAEAAEDQAAGEVTNDRWATVPPGATAVTGSREMSASDLMLKTDQPYKRNDYTLYCNQTIFVFFSIFQTLYRRLKDIKESEEEARKAGARAAEFKPAQRIGLLPRGEDNGLPSSEETYYSKALNLIEEYLNGDVEDAKYHDWLRRHYLSKGWTLYTIIDLLKTLCRLGATCSSVDAKEKTPDLIDQFYINRQNRETTYNLEINMRKQADRYIKDGDLFSIRWYPNKSEATVQWIMRDDTTFDLDDMERMEKWQYYTSSYIRTEPTEGIPRSRLHKTILTRNRASADAHFEEGGVLPKPLAYQEDLTLRICVNTYKMMYKAGGSEYFIYTDKPLSIDPETKVSAARERLQKFEEARSQRFKEKFEKNNAWMKNLSHDEVSKVNMDFKKWTENGIVPGTEEVVNGEDVVMGS</sequence>
<dbReference type="Pfam" id="PF02671">
    <property type="entry name" value="PAH"/>
    <property type="match status" value="3"/>
</dbReference>
<evidence type="ECO:0000259" key="9">
    <source>
        <dbReference type="SMART" id="SM00761"/>
    </source>
</evidence>
<evidence type="ECO:0000256" key="4">
    <source>
        <dbReference type="ARBA" id="ARBA00023015"/>
    </source>
</evidence>
<protein>
    <submittedName>
        <fullName evidence="10">PAH2</fullName>
    </submittedName>
</protein>
<evidence type="ECO:0000313" key="10">
    <source>
        <dbReference type="EMBL" id="EPE24626.1"/>
    </source>
</evidence>
<keyword evidence="2" id="KW-0678">Repressor</keyword>
<dbReference type="HOGENOM" id="CLU_001360_2_4_1"/>
<dbReference type="InterPro" id="IPR039774">
    <property type="entry name" value="Sin3-like"/>
</dbReference>
<dbReference type="GO" id="GO:0003714">
    <property type="term" value="F:transcription corepressor activity"/>
    <property type="evidence" value="ECO:0007669"/>
    <property type="project" value="InterPro"/>
</dbReference>
<dbReference type="PANTHER" id="PTHR12346:SF0">
    <property type="entry name" value="SIN3A, ISOFORM G"/>
    <property type="match status" value="1"/>
</dbReference>
<feature type="region of interest" description="Disordered" evidence="8">
    <location>
        <begin position="1"/>
        <end position="189"/>
    </location>
</feature>
<evidence type="ECO:0000256" key="8">
    <source>
        <dbReference type="SAM" id="MobiDB-lite"/>
    </source>
</evidence>
<evidence type="ECO:0000313" key="11">
    <source>
        <dbReference type="Proteomes" id="UP000016922"/>
    </source>
</evidence>
<dbReference type="FunFam" id="1.20.1160.11:FF:000001">
    <property type="entry name" value="Paired amphipathic helix protein Sin3"/>
    <property type="match status" value="1"/>
</dbReference>
<dbReference type="InterPro" id="IPR036600">
    <property type="entry name" value="PAH_sf"/>
</dbReference>
<dbReference type="OMA" id="MCEEVIK"/>
<dbReference type="InterPro" id="IPR003822">
    <property type="entry name" value="PAH"/>
</dbReference>
<dbReference type="Proteomes" id="UP000016922">
    <property type="component" value="Unassembled WGS sequence"/>
</dbReference>
<reference evidence="10 11" key="1">
    <citation type="journal article" date="2013" name="BMC Genomics">
        <title>Genomics-driven discovery of the pneumocandin biosynthetic gene cluster in the fungus Glarea lozoyensis.</title>
        <authorList>
            <person name="Chen L."/>
            <person name="Yue Q."/>
            <person name="Zhang X."/>
            <person name="Xiang M."/>
            <person name="Wang C."/>
            <person name="Li S."/>
            <person name="Che Y."/>
            <person name="Ortiz-Lopez F.J."/>
            <person name="Bills G.F."/>
            <person name="Liu X."/>
            <person name="An Z."/>
        </authorList>
    </citation>
    <scope>NUCLEOTIDE SEQUENCE [LARGE SCALE GENOMIC DNA]</scope>
    <source>
        <strain evidence="11">ATCC 20868 / MF5171</strain>
    </source>
</reference>
<dbReference type="STRING" id="1116229.S3CXR1"/>
<feature type="compositionally biased region" description="Polar residues" evidence="8">
    <location>
        <begin position="343"/>
        <end position="354"/>
    </location>
</feature>
<dbReference type="SUPFAM" id="SSF47762">
    <property type="entry name" value="PAH2 domain"/>
    <property type="match status" value="3"/>
</dbReference>
<feature type="compositionally biased region" description="Basic and acidic residues" evidence="8">
    <location>
        <begin position="37"/>
        <end position="60"/>
    </location>
</feature>
<feature type="compositionally biased region" description="Low complexity" evidence="8">
    <location>
        <begin position="175"/>
        <end position="189"/>
    </location>
</feature>
<keyword evidence="4" id="KW-0805">Transcription regulation</keyword>
<dbReference type="GO" id="GO:0010628">
    <property type="term" value="P:positive regulation of gene expression"/>
    <property type="evidence" value="ECO:0007669"/>
    <property type="project" value="UniProtKB-ARBA"/>
</dbReference>
<keyword evidence="5" id="KW-0804">Transcription</keyword>
<feature type="compositionally biased region" description="Polar residues" evidence="8">
    <location>
        <begin position="574"/>
        <end position="587"/>
    </location>
</feature>
<dbReference type="SMART" id="SM00761">
    <property type="entry name" value="HDAC_interact"/>
    <property type="match status" value="1"/>
</dbReference>
<dbReference type="PROSITE" id="PS51477">
    <property type="entry name" value="PAH"/>
    <property type="match status" value="3"/>
</dbReference>
<dbReference type="KEGG" id="glz:GLAREA_08479"/>
<evidence type="ECO:0000256" key="6">
    <source>
        <dbReference type="ARBA" id="ARBA00023242"/>
    </source>
</evidence>
<dbReference type="FunFam" id="1.20.1160.11:FF:000002">
    <property type="entry name" value="Paired amphipathic helix protein SIN3"/>
    <property type="match status" value="1"/>
</dbReference>
<dbReference type="Pfam" id="PF16879">
    <property type="entry name" value="Sin3a_C"/>
    <property type="match status" value="1"/>
</dbReference>
<feature type="compositionally biased region" description="Low complexity" evidence="8">
    <location>
        <begin position="90"/>
        <end position="99"/>
    </location>
</feature>
<feature type="region of interest" description="Disordered" evidence="8">
    <location>
        <begin position="330"/>
        <end position="357"/>
    </location>
</feature>
<dbReference type="PANTHER" id="PTHR12346">
    <property type="entry name" value="SIN3B-RELATED"/>
    <property type="match status" value="1"/>
</dbReference>
<feature type="domain" description="Histone deacetylase interacting" evidence="9">
    <location>
        <begin position="906"/>
        <end position="995"/>
    </location>
</feature>
<evidence type="ECO:0000256" key="5">
    <source>
        <dbReference type="ARBA" id="ARBA00023163"/>
    </source>
</evidence>
<feature type="compositionally biased region" description="Basic and acidic residues" evidence="8">
    <location>
        <begin position="8"/>
        <end position="26"/>
    </location>
</feature>
<accession>S3CXR1</accession>
<evidence type="ECO:0000256" key="7">
    <source>
        <dbReference type="PROSITE-ProRule" id="PRU00810"/>
    </source>
</evidence>
<dbReference type="Pfam" id="PF08295">
    <property type="entry name" value="Sin3_corepress"/>
    <property type="match status" value="1"/>
</dbReference>
<feature type="region of interest" description="Disordered" evidence="8">
    <location>
        <begin position="530"/>
        <end position="634"/>
    </location>
</feature>
<feature type="compositionally biased region" description="Acidic residues" evidence="8">
    <location>
        <begin position="1249"/>
        <end position="1260"/>
    </location>
</feature>
<keyword evidence="6 7" id="KW-0539">Nucleus</keyword>
<keyword evidence="3" id="KW-0677">Repeat</keyword>
<dbReference type="InterPro" id="IPR013194">
    <property type="entry name" value="HDAC_interact_dom"/>
</dbReference>
<evidence type="ECO:0000256" key="2">
    <source>
        <dbReference type="ARBA" id="ARBA00022491"/>
    </source>
</evidence>
<dbReference type="GO" id="GO:0033698">
    <property type="term" value="C:Rpd3L complex"/>
    <property type="evidence" value="ECO:0007669"/>
    <property type="project" value="UniProtKB-ARBA"/>
</dbReference>
<dbReference type="GeneID" id="19467527"/>
<dbReference type="EMBL" id="KE145373">
    <property type="protein sequence ID" value="EPE24626.1"/>
    <property type="molecule type" value="Genomic_DNA"/>
</dbReference>
<gene>
    <name evidence="10" type="ORF">GLAREA_08479</name>
</gene>